<keyword evidence="9" id="KW-1185">Reference proteome</keyword>
<evidence type="ECO:0000256" key="6">
    <source>
        <dbReference type="SAM" id="MobiDB-lite"/>
    </source>
</evidence>
<keyword evidence="5 7" id="KW-0472">Membrane</keyword>
<feature type="transmembrane region" description="Helical" evidence="7">
    <location>
        <begin position="257"/>
        <end position="278"/>
    </location>
</feature>
<evidence type="ECO:0000256" key="1">
    <source>
        <dbReference type="ARBA" id="ARBA00004651"/>
    </source>
</evidence>
<dbReference type="Proteomes" id="UP001056201">
    <property type="component" value="Chromosome 1"/>
</dbReference>
<name>A0ABY4S436_AQUTE</name>
<keyword evidence="4 7" id="KW-1133">Transmembrane helix</keyword>
<dbReference type="InterPro" id="IPR017039">
    <property type="entry name" value="Virul_fac_BrkB"/>
</dbReference>
<evidence type="ECO:0000256" key="4">
    <source>
        <dbReference type="ARBA" id="ARBA00022989"/>
    </source>
</evidence>
<evidence type="ECO:0000256" key="3">
    <source>
        <dbReference type="ARBA" id="ARBA00022692"/>
    </source>
</evidence>
<evidence type="ECO:0000256" key="5">
    <source>
        <dbReference type="ARBA" id="ARBA00023136"/>
    </source>
</evidence>
<feature type="compositionally biased region" description="Polar residues" evidence="6">
    <location>
        <begin position="349"/>
        <end position="358"/>
    </location>
</feature>
<sequence length="358" mass="37970">MPPVSQTLTASSRPPITDPMRVAAGHAPSAEQAAAQVPPPMDPPVPLSRRIVKLVKDAVNAWVDDNASSMGAALAYYTLFSVAPLLLIVLAIVSMVFDAEAARGQVFEQLRGMMGADGAAAVEGLVQSMGQPSKGILGTLIGMVVLAIGATTVFAELQNDLDRIWRAPARPQSSGIWSLIRARVLSFGMVLAIGFLLLVSLAINAAVAAWGSWTAPAGYEVVGQLINFFISYGVVTVAFAMIYKFMPRVRIQWHDVWVGAALTSLLFSVGKLLIGLYIGKSGVVSGFGAASSIVVLLVWVYYSAQIFLMGAELTWVYAHEFGSRRGQVRPTSSVSQLLAEDAPAERQVHTTAGAQGRG</sequence>
<evidence type="ECO:0000256" key="2">
    <source>
        <dbReference type="ARBA" id="ARBA00022475"/>
    </source>
</evidence>
<proteinExistence type="predicted"/>
<dbReference type="EMBL" id="CP097635">
    <property type="protein sequence ID" value="URI06110.1"/>
    <property type="molecule type" value="Genomic_DNA"/>
</dbReference>
<feature type="transmembrane region" description="Helical" evidence="7">
    <location>
        <begin position="225"/>
        <end position="245"/>
    </location>
</feature>
<dbReference type="RefSeq" id="WP_250194375.1">
    <property type="nucleotide sequence ID" value="NZ_CP097635.1"/>
</dbReference>
<evidence type="ECO:0000256" key="7">
    <source>
        <dbReference type="SAM" id="Phobius"/>
    </source>
</evidence>
<organism evidence="8 9">
    <name type="scientific">Aquincola tertiaricarbonis</name>
    <dbReference type="NCBI Taxonomy" id="391953"/>
    <lineage>
        <taxon>Bacteria</taxon>
        <taxon>Pseudomonadati</taxon>
        <taxon>Pseudomonadota</taxon>
        <taxon>Betaproteobacteria</taxon>
        <taxon>Burkholderiales</taxon>
        <taxon>Sphaerotilaceae</taxon>
        <taxon>Aquincola</taxon>
    </lineage>
</organism>
<feature type="transmembrane region" description="Helical" evidence="7">
    <location>
        <begin position="135"/>
        <end position="157"/>
    </location>
</feature>
<accession>A0ABY4S436</accession>
<dbReference type="NCBIfam" id="TIGR00765">
    <property type="entry name" value="yihY_not_rbn"/>
    <property type="match status" value="1"/>
</dbReference>
<dbReference type="Pfam" id="PF03631">
    <property type="entry name" value="Virul_fac_BrkB"/>
    <property type="match status" value="1"/>
</dbReference>
<dbReference type="PANTHER" id="PTHR30213">
    <property type="entry name" value="INNER MEMBRANE PROTEIN YHJD"/>
    <property type="match status" value="1"/>
</dbReference>
<evidence type="ECO:0000313" key="9">
    <source>
        <dbReference type="Proteomes" id="UP001056201"/>
    </source>
</evidence>
<keyword evidence="2" id="KW-1003">Cell membrane</keyword>
<gene>
    <name evidence="8" type="ORF">MW290_09215</name>
</gene>
<dbReference type="PANTHER" id="PTHR30213:SF1">
    <property type="entry name" value="INNER MEMBRANE PROTEIN YHJD"/>
    <property type="match status" value="1"/>
</dbReference>
<feature type="transmembrane region" description="Helical" evidence="7">
    <location>
        <begin position="184"/>
        <end position="213"/>
    </location>
</feature>
<evidence type="ECO:0000313" key="8">
    <source>
        <dbReference type="EMBL" id="URI06110.1"/>
    </source>
</evidence>
<reference evidence="8" key="1">
    <citation type="submission" date="2022-05" db="EMBL/GenBank/DDBJ databases">
        <title>An RpoN-dependent PEP-CTERM gene is involved in floc formation of an Aquincola tertiaricarbonis strain.</title>
        <authorList>
            <person name="Qiu D."/>
            <person name="Xia M."/>
        </authorList>
    </citation>
    <scope>NUCLEOTIDE SEQUENCE</scope>
    <source>
        <strain evidence="8">RN12</strain>
    </source>
</reference>
<protein>
    <submittedName>
        <fullName evidence="8">YihY/virulence factor BrkB family protein</fullName>
    </submittedName>
</protein>
<keyword evidence="3 7" id="KW-0812">Transmembrane</keyword>
<comment type="subcellular location">
    <subcellularLocation>
        <location evidence="1">Cell membrane</location>
        <topology evidence="1">Multi-pass membrane protein</topology>
    </subcellularLocation>
</comment>
<feature type="region of interest" description="Disordered" evidence="6">
    <location>
        <begin position="338"/>
        <end position="358"/>
    </location>
</feature>
<feature type="transmembrane region" description="Helical" evidence="7">
    <location>
        <begin position="74"/>
        <end position="97"/>
    </location>
</feature>